<dbReference type="OrthoDB" id="425681at2759"/>
<dbReference type="AlphaFoldDB" id="A0A4C1UM01"/>
<dbReference type="Proteomes" id="UP000299102">
    <property type="component" value="Unassembled WGS sequence"/>
</dbReference>
<evidence type="ECO:0000313" key="2">
    <source>
        <dbReference type="Proteomes" id="UP000299102"/>
    </source>
</evidence>
<accession>A0A4C1UM01</accession>
<proteinExistence type="predicted"/>
<evidence type="ECO:0000313" key="1">
    <source>
        <dbReference type="EMBL" id="GBP27455.1"/>
    </source>
</evidence>
<organism evidence="1 2">
    <name type="scientific">Eumeta variegata</name>
    <name type="common">Bagworm moth</name>
    <name type="synonym">Eumeta japonica</name>
    <dbReference type="NCBI Taxonomy" id="151549"/>
    <lineage>
        <taxon>Eukaryota</taxon>
        <taxon>Metazoa</taxon>
        <taxon>Ecdysozoa</taxon>
        <taxon>Arthropoda</taxon>
        <taxon>Hexapoda</taxon>
        <taxon>Insecta</taxon>
        <taxon>Pterygota</taxon>
        <taxon>Neoptera</taxon>
        <taxon>Endopterygota</taxon>
        <taxon>Lepidoptera</taxon>
        <taxon>Glossata</taxon>
        <taxon>Ditrysia</taxon>
        <taxon>Tineoidea</taxon>
        <taxon>Psychidae</taxon>
        <taxon>Oiketicinae</taxon>
        <taxon>Eumeta</taxon>
    </lineage>
</organism>
<protein>
    <submittedName>
        <fullName evidence="1">Uncharacterized protein</fullName>
    </submittedName>
</protein>
<sequence length="156" mass="17683">MHELSVRCLLCDDDQVILAPSACGLQEMSDSTTECDILIEGEKVEQVKDFVYLEKEFVYLGSESWVCQKKNESRVNEVEIWSIICGVSRKNRRRNSNVRERCYLKGDVVTRVERATSISHGRYLHYAYYPLSPLSIDAGFRRGRADLSGGPAGRGT</sequence>
<comment type="caution">
    <text evidence="1">The sequence shown here is derived from an EMBL/GenBank/DDBJ whole genome shotgun (WGS) entry which is preliminary data.</text>
</comment>
<name>A0A4C1UM01_EUMVA</name>
<reference evidence="1 2" key="1">
    <citation type="journal article" date="2019" name="Commun. Biol.">
        <title>The bagworm genome reveals a unique fibroin gene that provides high tensile strength.</title>
        <authorList>
            <person name="Kono N."/>
            <person name="Nakamura H."/>
            <person name="Ohtoshi R."/>
            <person name="Tomita M."/>
            <person name="Numata K."/>
            <person name="Arakawa K."/>
        </authorList>
    </citation>
    <scope>NUCLEOTIDE SEQUENCE [LARGE SCALE GENOMIC DNA]</scope>
</reference>
<keyword evidence="2" id="KW-1185">Reference proteome</keyword>
<dbReference type="EMBL" id="BGZK01000193">
    <property type="protein sequence ID" value="GBP27455.1"/>
    <property type="molecule type" value="Genomic_DNA"/>
</dbReference>
<gene>
    <name evidence="1" type="ORF">EVAR_17157_1</name>
</gene>